<feature type="transmembrane region" description="Helical" evidence="2">
    <location>
        <begin position="743"/>
        <end position="770"/>
    </location>
</feature>
<evidence type="ECO:0000313" key="3">
    <source>
        <dbReference type="EMBL" id="MFC7142901.1"/>
    </source>
</evidence>
<evidence type="ECO:0000256" key="1">
    <source>
        <dbReference type="SAM" id="MobiDB-lite"/>
    </source>
</evidence>
<sequence>MSSDKSREGRSSLSKPRRVARFTKRLPRTPVRLPVTLVKTRLVVAGVVFLLVSSAVIGAAAGDLIIPSPEPGVEKDYDDTFRVLASNDPDPGRGSSVVQVYEYGENGTITEVNRTVVTQPVQLWDSNIQSRDALLIANESDMYQSGLHGFVQVPYRDQWTTLRDWWDGEFRILPIYTGDPSRATSNDGQYTVEVRHPNGWWNPVYNADVERVDGNLTVTNPDEALVLSSYYSTVIERKIQIIESLLQHSEMAPSESAARSTSVVPTENGIEVFPTTDGANVNLQWQPGTHALVRDAYVGNIDVIPGVWHDGRYVTPSWQLTTYVPWDYRIEEPADYSESGTCTITHHHKQGNTTVTHNHTYPLTRWANYQLIDSNASIVNVTAGNISLDRTRPGMWTTMNYTTSRPRRLPPGNYDLSATLRIEVEMETHYGVSSAQCSEWNNRRTVNRTVELQYSVPIETVSSDDLSIDVQVYDRPGRDIVAVNWSGEQGLAAGAAAWEDVEIQIGEKTMYVTAPWRFYSVSRNTHVEERTQGGTTQVEASHSYNGAYPAMLRYRMSPGNVSVLAEQTADQRIWWETTYVDQNRSVPAASLPSTIVAPENAKPTYLYDQYAGILKSLDRTMGETVSVQAGDVWGLPVDTSVSVVRYQESRLTVTMNHSAGTAEVFLSDTAGNPIPNRLVSLDGASVQNVTTDANGRATVPLSGTLVRAHFAGDDWRESRSQYYLETHSYGVSPTSFLSGATDLFGYLNVAISNTIIFIEWLALGIFALFWMRFMREKPA</sequence>
<reference evidence="3 4" key="1">
    <citation type="journal article" date="2019" name="Int. J. Syst. Evol. Microbiol.">
        <title>The Global Catalogue of Microorganisms (GCM) 10K type strain sequencing project: providing services to taxonomists for standard genome sequencing and annotation.</title>
        <authorList>
            <consortium name="The Broad Institute Genomics Platform"/>
            <consortium name="The Broad Institute Genome Sequencing Center for Infectious Disease"/>
            <person name="Wu L."/>
            <person name="Ma J."/>
        </authorList>
    </citation>
    <scope>NUCLEOTIDE SEQUENCE [LARGE SCALE GENOMIC DNA]</scope>
    <source>
        <strain evidence="3 4">XZYJT29</strain>
    </source>
</reference>
<feature type="compositionally biased region" description="Basic and acidic residues" evidence="1">
    <location>
        <begin position="1"/>
        <end position="10"/>
    </location>
</feature>
<keyword evidence="4" id="KW-1185">Reference proteome</keyword>
<comment type="caution">
    <text evidence="3">The sequence shown here is derived from an EMBL/GenBank/DDBJ whole genome shotgun (WGS) entry which is preliminary data.</text>
</comment>
<gene>
    <name evidence="3" type="ORF">ACFQMA_24130</name>
</gene>
<keyword evidence="2" id="KW-0812">Transmembrane</keyword>
<dbReference type="Proteomes" id="UP001596432">
    <property type="component" value="Unassembled WGS sequence"/>
</dbReference>
<feature type="region of interest" description="Disordered" evidence="1">
    <location>
        <begin position="1"/>
        <end position="21"/>
    </location>
</feature>
<name>A0ABD5YB10_9EURY</name>
<evidence type="ECO:0000313" key="4">
    <source>
        <dbReference type="Proteomes" id="UP001596432"/>
    </source>
</evidence>
<proteinExistence type="predicted"/>
<evidence type="ECO:0000256" key="2">
    <source>
        <dbReference type="SAM" id="Phobius"/>
    </source>
</evidence>
<protein>
    <submittedName>
        <fullName evidence="3">Ig-like domain-containing protein</fullName>
    </submittedName>
</protein>
<dbReference type="AlphaFoldDB" id="A0ABD5YB10"/>
<dbReference type="EMBL" id="JBHTAS010000002">
    <property type="protein sequence ID" value="MFC7142901.1"/>
    <property type="molecule type" value="Genomic_DNA"/>
</dbReference>
<keyword evidence="2" id="KW-0472">Membrane</keyword>
<keyword evidence="2" id="KW-1133">Transmembrane helix</keyword>
<organism evidence="3 4">
    <name type="scientific">Halosimplex aquaticum</name>
    <dbReference type="NCBI Taxonomy" id="3026162"/>
    <lineage>
        <taxon>Archaea</taxon>
        <taxon>Methanobacteriati</taxon>
        <taxon>Methanobacteriota</taxon>
        <taxon>Stenosarchaea group</taxon>
        <taxon>Halobacteria</taxon>
        <taxon>Halobacteriales</taxon>
        <taxon>Haloarculaceae</taxon>
        <taxon>Halosimplex</taxon>
    </lineage>
</organism>
<dbReference type="RefSeq" id="WP_382261882.1">
    <property type="nucleotide sequence ID" value="NZ_JBHTAS010000002.1"/>
</dbReference>
<accession>A0ABD5YB10</accession>